<dbReference type="CDD" id="cd20913">
    <property type="entry name" value="DCAF15-CTD"/>
    <property type="match status" value="1"/>
</dbReference>
<comment type="caution">
    <text evidence="1">The sequence shown here is derived from an EMBL/GenBank/DDBJ whole genome shotgun (WGS) entry which is preliminary data.</text>
</comment>
<reference evidence="1" key="1">
    <citation type="submission" date="2023-01" db="EMBL/GenBank/DDBJ databases">
        <title>Genome assembly of the deep-sea coral Lophelia pertusa.</title>
        <authorList>
            <person name="Herrera S."/>
            <person name="Cordes E."/>
        </authorList>
    </citation>
    <scope>NUCLEOTIDE SEQUENCE</scope>
    <source>
        <strain evidence="1">USNM1676648</strain>
        <tissue evidence="1">Polyp</tissue>
    </source>
</reference>
<protein>
    <submittedName>
        <fullName evidence="1">Protein ubiquitination</fullName>
    </submittedName>
</protein>
<organism evidence="1 2">
    <name type="scientific">Desmophyllum pertusum</name>
    <dbReference type="NCBI Taxonomy" id="174260"/>
    <lineage>
        <taxon>Eukaryota</taxon>
        <taxon>Metazoa</taxon>
        <taxon>Cnidaria</taxon>
        <taxon>Anthozoa</taxon>
        <taxon>Hexacorallia</taxon>
        <taxon>Scleractinia</taxon>
        <taxon>Caryophylliina</taxon>
        <taxon>Caryophylliidae</taxon>
        <taxon>Desmophyllum</taxon>
    </lineage>
</organism>
<name>A0A9X0CWK6_9CNID</name>
<accession>A0A9X0CWK6</accession>
<dbReference type="PANTHER" id="PTHR28541:SF1">
    <property type="entry name" value="DDB1- AND CUL4-ASSOCIATED FACTOR 15"/>
    <property type="match status" value="1"/>
</dbReference>
<evidence type="ECO:0000313" key="1">
    <source>
        <dbReference type="EMBL" id="KAJ7377023.1"/>
    </source>
</evidence>
<dbReference type="OrthoDB" id="5960162at2759"/>
<dbReference type="AlphaFoldDB" id="A0A9X0CWK6"/>
<sequence>MLHALAVQQVTLDVEQCINELILAHEGLKDSYKSLKDYDVQVVGVCPDSGEVIAMAKLLVYTRIRQQSASCGLPVSPSPVLQSTGFIFSWNIWSGDVRILQVLQLENYPERTRYSKFNIAAKEASELRAKFFIPQSISSFVQAFSNHTVFTGKSLKYLRHPFLPLVVLL</sequence>
<keyword evidence="2" id="KW-1185">Reference proteome</keyword>
<dbReference type="Proteomes" id="UP001163046">
    <property type="component" value="Unassembled WGS sequence"/>
</dbReference>
<dbReference type="InterPro" id="IPR047319">
    <property type="entry name" value="DCAF15_C"/>
</dbReference>
<dbReference type="GO" id="GO:0016567">
    <property type="term" value="P:protein ubiquitination"/>
    <property type="evidence" value="ECO:0007669"/>
    <property type="project" value="InterPro"/>
</dbReference>
<gene>
    <name evidence="1" type="primary">DCAF15_1</name>
    <name evidence="1" type="ORF">OS493_031297</name>
</gene>
<evidence type="ECO:0000313" key="2">
    <source>
        <dbReference type="Proteomes" id="UP001163046"/>
    </source>
</evidence>
<dbReference type="PANTHER" id="PTHR28541">
    <property type="entry name" value="DDB1- AND CUL4-ASSOCIATED FACTOR 15"/>
    <property type="match status" value="1"/>
</dbReference>
<proteinExistence type="predicted"/>
<dbReference type="EMBL" id="MU826385">
    <property type="protein sequence ID" value="KAJ7377023.1"/>
    <property type="molecule type" value="Genomic_DNA"/>
</dbReference>
<dbReference type="GO" id="GO:0080008">
    <property type="term" value="C:Cul4-RING E3 ubiquitin ligase complex"/>
    <property type="evidence" value="ECO:0007669"/>
    <property type="project" value="TreeGrafter"/>
</dbReference>
<dbReference type="InterPro" id="IPR038914">
    <property type="entry name" value="DCAF15"/>
</dbReference>